<dbReference type="GO" id="GO:0003995">
    <property type="term" value="F:acyl-CoA dehydrogenase activity"/>
    <property type="evidence" value="ECO:0007669"/>
    <property type="project" value="TreeGrafter"/>
</dbReference>
<dbReference type="Gene3D" id="1.10.540.10">
    <property type="entry name" value="Acyl-CoA dehydrogenase/oxidase, N-terminal domain"/>
    <property type="match status" value="1"/>
</dbReference>
<dbReference type="InterPro" id="IPR009100">
    <property type="entry name" value="AcylCoA_DH/oxidase_NM_dom_sf"/>
</dbReference>
<accession>A0A255GL48</accession>
<organism evidence="8 9">
    <name type="scientific">Enemella dayhoffiae</name>
    <dbReference type="NCBI Taxonomy" id="2016507"/>
    <lineage>
        <taxon>Bacteria</taxon>
        <taxon>Bacillati</taxon>
        <taxon>Actinomycetota</taxon>
        <taxon>Actinomycetes</taxon>
        <taxon>Propionibacteriales</taxon>
        <taxon>Propionibacteriaceae</taxon>
        <taxon>Enemella</taxon>
    </lineage>
</organism>
<sequence length="377" mass="40377">MDFDPGEERRETIELVHGLLQRVDPGQVERAEEAGFDAPLWSELGDAGVLGLCAPEEYGGTELGWECLLDVLVEHGRRPSPVPLWETLVLGALPLQWYAPQAAQQWLPEVVAGRCLLSAGWADHVAGRSDCRATTGDDGWVLSGRCSAVPAGDRADAVLIPADTDAGPALFLVPTEHLERTELRLTNRGTAADLVFTEAAATLVTDRAEAIERCLQVAWLGLAALQVGLSSESVRLTAAHVSERQQFGVPLGTFQAVAHQLADAAIATEAMRLTLGEASWRLSTDRPEAGTVQVARWWAAEHGPRVARTCQHLHGGLGADTTSTISRYFLWSLTLAHTFGSADQHAARIADALRAGTAHDPAQVVPANSVEAEHVTI</sequence>
<dbReference type="Pfam" id="PF00441">
    <property type="entry name" value="Acyl-CoA_dh_1"/>
    <property type="match status" value="1"/>
</dbReference>
<evidence type="ECO:0000313" key="9">
    <source>
        <dbReference type="Proteomes" id="UP000216311"/>
    </source>
</evidence>
<dbReference type="AlphaFoldDB" id="A0A255GL48"/>
<dbReference type="Pfam" id="PF02771">
    <property type="entry name" value="Acyl-CoA_dh_N"/>
    <property type="match status" value="1"/>
</dbReference>
<comment type="caution">
    <text evidence="8">The sequence shown here is derived from an EMBL/GenBank/DDBJ whole genome shotgun (WGS) entry which is preliminary data.</text>
</comment>
<dbReference type="PANTHER" id="PTHR43884:SF20">
    <property type="entry name" value="ACYL-COA DEHYDROGENASE FADE28"/>
    <property type="match status" value="1"/>
</dbReference>
<protein>
    <submittedName>
        <fullName evidence="8">Acyl-CoA dehydrogenase</fullName>
    </submittedName>
</protein>
<comment type="similarity">
    <text evidence="2">Belongs to the acyl-CoA dehydrogenase family.</text>
</comment>
<dbReference type="InterPro" id="IPR036250">
    <property type="entry name" value="AcylCo_DH-like_C"/>
</dbReference>
<dbReference type="Gene3D" id="1.20.140.10">
    <property type="entry name" value="Butyryl-CoA Dehydrogenase, subunit A, domain 3"/>
    <property type="match status" value="1"/>
</dbReference>
<dbReference type="InterPro" id="IPR037069">
    <property type="entry name" value="AcylCoA_DH/ox_N_sf"/>
</dbReference>
<evidence type="ECO:0000313" key="8">
    <source>
        <dbReference type="EMBL" id="OYO16557.1"/>
    </source>
</evidence>
<dbReference type="RefSeq" id="WP_094365444.1">
    <property type="nucleotide sequence ID" value="NZ_NMVQ01000047.1"/>
</dbReference>
<name>A0A255GL48_9ACTN</name>
<evidence type="ECO:0000256" key="5">
    <source>
        <dbReference type="ARBA" id="ARBA00023002"/>
    </source>
</evidence>
<comment type="cofactor">
    <cofactor evidence="1">
        <name>FAD</name>
        <dbReference type="ChEBI" id="CHEBI:57692"/>
    </cofactor>
</comment>
<dbReference type="OrthoDB" id="7328575at2"/>
<evidence type="ECO:0000256" key="3">
    <source>
        <dbReference type="ARBA" id="ARBA00022630"/>
    </source>
</evidence>
<keyword evidence="5" id="KW-0560">Oxidoreductase</keyword>
<keyword evidence="4" id="KW-0274">FAD</keyword>
<keyword evidence="3" id="KW-0285">Flavoprotein</keyword>
<gene>
    <name evidence="8" type="ORF">CGZ93_17480</name>
</gene>
<dbReference type="EMBL" id="NMVQ01000047">
    <property type="protein sequence ID" value="OYO16557.1"/>
    <property type="molecule type" value="Genomic_DNA"/>
</dbReference>
<evidence type="ECO:0000259" key="7">
    <source>
        <dbReference type="Pfam" id="PF02771"/>
    </source>
</evidence>
<dbReference type="SUPFAM" id="SSF47203">
    <property type="entry name" value="Acyl-CoA dehydrogenase C-terminal domain-like"/>
    <property type="match status" value="1"/>
</dbReference>
<dbReference type="InterPro" id="IPR013786">
    <property type="entry name" value="AcylCoA_DH/ox_N"/>
</dbReference>
<dbReference type="SUPFAM" id="SSF56645">
    <property type="entry name" value="Acyl-CoA dehydrogenase NM domain-like"/>
    <property type="match status" value="1"/>
</dbReference>
<dbReference type="InterPro" id="IPR009075">
    <property type="entry name" value="AcylCo_DH/oxidase_C"/>
</dbReference>
<feature type="domain" description="Acyl-CoA dehydrogenase/oxidase C-terminal" evidence="6">
    <location>
        <begin position="211"/>
        <end position="353"/>
    </location>
</feature>
<keyword evidence="9" id="KW-1185">Reference proteome</keyword>
<evidence type="ECO:0000259" key="6">
    <source>
        <dbReference type="Pfam" id="PF00441"/>
    </source>
</evidence>
<dbReference type="GO" id="GO:0050660">
    <property type="term" value="F:flavin adenine dinucleotide binding"/>
    <property type="evidence" value="ECO:0007669"/>
    <property type="project" value="InterPro"/>
</dbReference>
<dbReference type="Gene3D" id="2.40.110.10">
    <property type="entry name" value="Butyryl-CoA Dehydrogenase, subunit A, domain 2"/>
    <property type="match status" value="1"/>
</dbReference>
<dbReference type="PANTHER" id="PTHR43884">
    <property type="entry name" value="ACYL-COA DEHYDROGENASE"/>
    <property type="match status" value="1"/>
</dbReference>
<reference evidence="8 9" key="1">
    <citation type="submission" date="2017-07" db="EMBL/GenBank/DDBJ databases">
        <title>Draft whole genome sequences of clinical Proprionibacteriaceae strains.</title>
        <authorList>
            <person name="Bernier A.-M."/>
            <person name="Bernard K."/>
            <person name="Domingo M.-C."/>
        </authorList>
    </citation>
    <scope>NUCLEOTIDE SEQUENCE [LARGE SCALE GENOMIC DNA]</scope>
    <source>
        <strain evidence="8 9">NML 130396</strain>
    </source>
</reference>
<dbReference type="Proteomes" id="UP000216311">
    <property type="component" value="Unassembled WGS sequence"/>
</dbReference>
<evidence type="ECO:0000256" key="2">
    <source>
        <dbReference type="ARBA" id="ARBA00009347"/>
    </source>
</evidence>
<evidence type="ECO:0000256" key="4">
    <source>
        <dbReference type="ARBA" id="ARBA00022827"/>
    </source>
</evidence>
<evidence type="ECO:0000256" key="1">
    <source>
        <dbReference type="ARBA" id="ARBA00001974"/>
    </source>
</evidence>
<feature type="domain" description="Acyl-CoA dehydrogenase/oxidase N-terminal" evidence="7">
    <location>
        <begin position="7"/>
        <end position="113"/>
    </location>
</feature>
<dbReference type="InterPro" id="IPR046373">
    <property type="entry name" value="Acyl-CoA_Oxase/DH_mid-dom_sf"/>
</dbReference>
<proteinExistence type="inferred from homology"/>